<dbReference type="EMBL" id="SIRS01000001">
    <property type="protein sequence ID" value="TBN18494.1"/>
    <property type="molecule type" value="Genomic_DNA"/>
</dbReference>
<feature type="transmembrane region" description="Helical" evidence="1">
    <location>
        <begin position="317"/>
        <end position="335"/>
    </location>
</feature>
<comment type="caution">
    <text evidence="2">The sequence shown here is derived from an EMBL/GenBank/DDBJ whole genome shotgun (WGS) entry which is preliminary data.</text>
</comment>
<feature type="transmembrane region" description="Helical" evidence="1">
    <location>
        <begin position="113"/>
        <end position="138"/>
    </location>
</feature>
<dbReference type="RefSeq" id="WP_130935012.1">
    <property type="nucleotide sequence ID" value="NZ_BMEE01000001.1"/>
</dbReference>
<keyword evidence="1" id="KW-0472">Membrane</keyword>
<evidence type="ECO:0000256" key="1">
    <source>
        <dbReference type="SAM" id="Phobius"/>
    </source>
</evidence>
<proteinExistence type="predicted"/>
<reference evidence="2 3" key="1">
    <citation type="journal article" date="2015" name="Int. J. Syst. Evol. Microbiol.">
        <title>Hyunsoonleella pacifica sp. nov., isolated from seawater of South Pacific Gyre.</title>
        <authorList>
            <person name="Gao X."/>
            <person name="Zhang Z."/>
            <person name="Dai X."/>
            <person name="Zhang X.H."/>
        </authorList>
    </citation>
    <scope>NUCLEOTIDE SEQUENCE [LARGE SCALE GENOMIC DNA]</scope>
    <source>
        <strain evidence="2 3">SW033</strain>
    </source>
</reference>
<feature type="transmembrane region" description="Helical" evidence="1">
    <location>
        <begin position="6"/>
        <end position="26"/>
    </location>
</feature>
<organism evidence="2 3">
    <name type="scientific">Hyunsoonleella pacifica</name>
    <dbReference type="NCBI Taxonomy" id="1080224"/>
    <lineage>
        <taxon>Bacteria</taxon>
        <taxon>Pseudomonadati</taxon>
        <taxon>Bacteroidota</taxon>
        <taxon>Flavobacteriia</taxon>
        <taxon>Flavobacteriales</taxon>
        <taxon>Flavobacteriaceae</taxon>
    </lineage>
</organism>
<feature type="transmembrane region" description="Helical" evidence="1">
    <location>
        <begin position="183"/>
        <end position="206"/>
    </location>
</feature>
<keyword evidence="1" id="KW-1133">Transmembrane helix</keyword>
<feature type="transmembrane region" description="Helical" evidence="1">
    <location>
        <begin position="283"/>
        <end position="305"/>
    </location>
</feature>
<dbReference type="PANTHER" id="PTHR34289:SF8">
    <property type="entry name" value="DUF819 DOMAIN-CONTAINING PROTEIN"/>
    <property type="match status" value="1"/>
</dbReference>
<feature type="transmembrane region" description="Helical" evidence="1">
    <location>
        <begin position="404"/>
        <end position="425"/>
    </location>
</feature>
<feature type="transmembrane region" description="Helical" evidence="1">
    <location>
        <begin position="245"/>
        <end position="263"/>
    </location>
</feature>
<dbReference type="Pfam" id="PF05684">
    <property type="entry name" value="DUF819"/>
    <property type="match status" value="1"/>
</dbReference>
<gene>
    <name evidence="2" type="ORF">EYD46_00040</name>
</gene>
<sequence length="434" mass="46329">MENLPIFTQDTIVFGLLMLALGFVFYTSSSSNSFWKKFYKYIPALLMAYMLPGALTTLGVIAPEWTSTNAAGEVIKHKSQVYYIASRFLLPAALVLMTLSIDLKAIYNLGPKALIMFLTGTVGVIIGGPIAILLISIISPETVGGAGPDAVWRGLATLAGSWIGGGANQAAMLEIYEFNTDNYAGMVIVDIVVANIWMAILLLGIGKSEKIDKWLKADNSAIEILKERVSTYASKISRNPSLSDLMVILGIAFTIVGIAHFSANNISEFLTNNFEAIRDKSSAMSSFGSQFFWMITIATLLGILLSFTKFKTYEGAGASKIGSVFIYILVASIGMKMDLTKIIENPGLIFVGLVWMAIHVGLLFLVAKIIKAPYFFLAVGSKANIGGAASAPVVAAAFHPSLATVGVLLAVFGYVVGTYGAMLCAELMKIATGG</sequence>
<feature type="transmembrane region" description="Helical" evidence="1">
    <location>
        <begin position="38"/>
        <end position="61"/>
    </location>
</feature>
<protein>
    <submittedName>
        <fullName evidence="2">DUF819 family protein</fullName>
    </submittedName>
</protein>
<name>A0A4Q9FR66_9FLAO</name>
<dbReference type="PANTHER" id="PTHR34289">
    <property type="entry name" value="PROTEIN, PUTATIVE (DUF819)-RELATED"/>
    <property type="match status" value="1"/>
</dbReference>
<dbReference type="InterPro" id="IPR008537">
    <property type="entry name" value="DUF819"/>
</dbReference>
<accession>A0A4Q9FR66</accession>
<dbReference type="Proteomes" id="UP000292372">
    <property type="component" value="Unassembled WGS sequence"/>
</dbReference>
<feature type="transmembrane region" description="Helical" evidence="1">
    <location>
        <begin position="374"/>
        <end position="398"/>
    </location>
</feature>
<feature type="transmembrane region" description="Helical" evidence="1">
    <location>
        <begin position="347"/>
        <end position="367"/>
    </location>
</feature>
<feature type="transmembrane region" description="Helical" evidence="1">
    <location>
        <begin position="81"/>
        <end position="101"/>
    </location>
</feature>
<dbReference type="OrthoDB" id="653763at2"/>
<keyword evidence="3" id="KW-1185">Reference proteome</keyword>
<evidence type="ECO:0000313" key="3">
    <source>
        <dbReference type="Proteomes" id="UP000292372"/>
    </source>
</evidence>
<dbReference type="AlphaFoldDB" id="A0A4Q9FR66"/>
<evidence type="ECO:0000313" key="2">
    <source>
        <dbReference type="EMBL" id="TBN18494.1"/>
    </source>
</evidence>
<keyword evidence="1" id="KW-0812">Transmembrane</keyword>